<keyword evidence="2" id="KW-1185">Reference proteome</keyword>
<dbReference type="GeneID" id="14912812"/>
<dbReference type="EMBL" id="KB008119">
    <property type="protein sequence ID" value="ELR12368.1"/>
    <property type="molecule type" value="Genomic_DNA"/>
</dbReference>
<dbReference type="Proteomes" id="UP000011083">
    <property type="component" value="Unassembled WGS sequence"/>
</dbReference>
<evidence type="ECO:0000313" key="2">
    <source>
        <dbReference type="Proteomes" id="UP000011083"/>
    </source>
</evidence>
<dbReference type="VEuPathDB" id="AmoebaDB:ACA1_374360"/>
<accession>L8GHY0</accession>
<sequence length="251" mass="27580">MMTSAAARAVTMVALRVRVSKRVTFGSVWRSVALPWCAATRESLTSLKLCSVLMGLEAFAQLRAFANLARLDIVALELLVAEPDDDADHHSAAVSDTINALGRLRRLAFMRNCVIYPAVAAAAEFDSKPLRSPTRGPREATEADLPTWRPRLERLAVIRPGEKPDQAQATATTAPEALLYLAVRRRPRLRELKLERGSGEVVSIRDRDVPTQQLPPGWTTTFERRTRLSLTKSPVGSGEARRVGARVHPAA</sequence>
<proteinExistence type="predicted"/>
<organism evidence="1 2">
    <name type="scientific">Acanthamoeba castellanii (strain ATCC 30010 / Neff)</name>
    <dbReference type="NCBI Taxonomy" id="1257118"/>
    <lineage>
        <taxon>Eukaryota</taxon>
        <taxon>Amoebozoa</taxon>
        <taxon>Discosea</taxon>
        <taxon>Longamoebia</taxon>
        <taxon>Centramoebida</taxon>
        <taxon>Acanthamoebidae</taxon>
        <taxon>Acanthamoeba</taxon>
    </lineage>
</organism>
<dbReference type="KEGG" id="acan:ACA1_374360"/>
<protein>
    <submittedName>
        <fullName evidence="1">Uncharacterized protein</fullName>
    </submittedName>
</protein>
<gene>
    <name evidence="1" type="ORF">ACA1_374360</name>
</gene>
<dbReference type="RefSeq" id="XP_004334381.1">
    <property type="nucleotide sequence ID" value="XM_004334333.1"/>
</dbReference>
<dbReference type="AlphaFoldDB" id="L8GHY0"/>
<name>L8GHY0_ACACF</name>
<reference evidence="1 2" key="1">
    <citation type="journal article" date="2013" name="Genome Biol.">
        <title>Genome of Acanthamoeba castellanii highlights extensive lateral gene transfer and early evolution of tyrosine kinase signaling.</title>
        <authorList>
            <person name="Clarke M."/>
            <person name="Lohan A.J."/>
            <person name="Liu B."/>
            <person name="Lagkouvardos I."/>
            <person name="Roy S."/>
            <person name="Zafar N."/>
            <person name="Bertelli C."/>
            <person name="Schilde C."/>
            <person name="Kianianmomeni A."/>
            <person name="Burglin T.R."/>
            <person name="Frech C."/>
            <person name="Turcotte B."/>
            <person name="Kopec K.O."/>
            <person name="Synnott J.M."/>
            <person name="Choo C."/>
            <person name="Paponov I."/>
            <person name="Finkler A."/>
            <person name="Soon Heng Tan C."/>
            <person name="Hutchins A.P."/>
            <person name="Weinmeier T."/>
            <person name="Rattei T."/>
            <person name="Chu J.S."/>
            <person name="Gimenez G."/>
            <person name="Irimia M."/>
            <person name="Rigden D.J."/>
            <person name="Fitzpatrick D.A."/>
            <person name="Lorenzo-Morales J."/>
            <person name="Bateman A."/>
            <person name="Chiu C.H."/>
            <person name="Tang P."/>
            <person name="Hegemann P."/>
            <person name="Fromm H."/>
            <person name="Raoult D."/>
            <person name="Greub G."/>
            <person name="Miranda-Saavedra D."/>
            <person name="Chen N."/>
            <person name="Nash P."/>
            <person name="Ginger M.L."/>
            <person name="Horn M."/>
            <person name="Schaap P."/>
            <person name="Caler L."/>
            <person name="Loftus B."/>
        </authorList>
    </citation>
    <scope>NUCLEOTIDE SEQUENCE [LARGE SCALE GENOMIC DNA]</scope>
    <source>
        <strain evidence="1 2">Neff</strain>
    </source>
</reference>
<evidence type="ECO:0000313" key="1">
    <source>
        <dbReference type="EMBL" id="ELR12368.1"/>
    </source>
</evidence>